<organism evidence="2 3">
    <name type="scientific">Fasciola hepatica</name>
    <name type="common">Liver fluke</name>
    <dbReference type="NCBI Taxonomy" id="6192"/>
    <lineage>
        <taxon>Eukaryota</taxon>
        <taxon>Metazoa</taxon>
        <taxon>Spiralia</taxon>
        <taxon>Lophotrochozoa</taxon>
        <taxon>Platyhelminthes</taxon>
        <taxon>Trematoda</taxon>
        <taxon>Digenea</taxon>
        <taxon>Plagiorchiida</taxon>
        <taxon>Echinostomata</taxon>
        <taxon>Echinostomatoidea</taxon>
        <taxon>Fasciolidae</taxon>
        <taxon>Fasciola</taxon>
    </lineage>
</organism>
<evidence type="ECO:0000256" key="1">
    <source>
        <dbReference type="SAM" id="MobiDB-lite"/>
    </source>
</evidence>
<proteinExistence type="predicted"/>
<dbReference type="AlphaFoldDB" id="A0A2H1C633"/>
<gene>
    <name evidence="2" type="ORF">D915_006701</name>
</gene>
<name>A0A2H1C633_FASHE</name>
<protein>
    <submittedName>
        <fullName evidence="2">Uncharacterized protein</fullName>
    </submittedName>
</protein>
<evidence type="ECO:0000313" key="3">
    <source>
        <dbReference type="Proteomes" id="UP000230066"/>
    </source>
</evidence>
<comment type="caution">
    <text evidence="2">The sequence shown here is derived from an EMBL/GenBank/DDBJ whole genome shotgun (WGS) entry which is preliminary data.</text>
</comment>
<dbReference type="EMBL" id="JXXN02002594">
    <property type="protein sequence ID" value="THD22685.1"/>
    <property type="molecule type" value="Genomic_DNA"/>
</dbReference>
<reference evidence="2" key="1">
    <citation type="submission" date="2019-03" db="EMBL/GenBank/DDBJ databases">
        <title>Improved annotation for the trematode Fasciola hepatica.</title>
        <authorList>
            <person name="Choi Y.-J."/>
            <person name="Martin J."/>
            <person name="Mitreva M."/>
        </authorList>
    </citation>
    <scope>NUCLEOTIDE SEQUENCE [LARGE SCALE GENOMIC DNA]</scope>
</reference>
<keyword evidence="3" id="KW-1185">Reference proteome</keyword>
<feature type="region of interest" description="Disordered" evidence="1">
    <location>
        <begin position="152"/>
        <end position="193"/>
    </location>
</feature>
<evidence type="ECO:0000313" key="2">
    <source>
        <dbReference type="EMBL" id="THD22685.1"/>
    </source>
</evidence>
<accession>A0A2H1C633</accession>
<dbReference type="Proteomes" id="UP000230066">
    <property type="component" value="Unassembled WGS sequence"/>
</dbReference>
<sequence length="218" mass="24101">MEIGVADLAEIFEDPLLNDLADNFLNDIDIHELGDFSSECAVDQTDPSLPSDSFAKSNHATLEALLKSQPLRTCVPPAPDLQSGINMATKTGPSPKIHSHFNSWDPRQQRNGSNPILIPQYTANKPKTEAIRISPRSRLICDYLGKCPGDSNTRYPPIQKSEADFSQQNSDSVRSESTDWDYPSNERRASHVSKSFRIQGSNVVWSSSPLSENGESLQ</sequence>